<evidence type="ECO:0000313" key="3">
    <source>
        <dbReference type="Proteomes" id="UP000014680"/>
    </source>
</evidence>
<dbReference type="PANTHER" id="PTHR45756">
    <property type="entry name" value="PALMITOYLTRANSFERASE"/>
    <property type="match status" value="1"/>
</dbReference>
<accession>A0A0A1U733</accession>
<dbReference type="OrthoDB" id="282489at2759"/>
<dbReference type="PANTHER" id="PTHR45756:SF1">
    <property type="entry name" value="PROTEIN KINASE DOMAIN CONTAINING PROTEIN"/>
    <property type="match status" value="1"/>
</dbReference>
<dbReference type="InterPro" id="IPR009030">
    <property type="entry name" value="Growth_fac_rcpt_cys_sf"/>
</dbReference>
<keyword evidence="1" id="KW-1133">Transmembrane helix</keyword>
<gene>
    <name evidence="2" type="ORF">EIN_510190</name>
</gene>
<keyword evidence="1" id="KW-0472">Membrane</keyword>
<dbReference type="EMBL" id="KB206514">
    <property type="protein sequence ID" value="ELP90216.1"/>
    <property type="molecule type" value="Genomic_DNA"/>
</dbReference>
<protein>
    <submittedName>
        <fullName evidence="2">Uncharacterized protein</fullName>
    </submittedName>
</protein>
<dbReference type="SUPFAM" id="SSF57184">
    <property type="entry name" value="Growth factor receptor domain"/>
    <property type="match status" value="2"/>
</dbReference>
<dbReference type="Proteomes" id="UP000014680">
    <property type="component" value="Unassembled WGS sequence"/>
</dbReference>
<organism evidence="2 3">
    <name type="scientific">Entamoeba invadens IP1</name>
    <dbReference type="NCBI Taxonomy" id="370355"/>
    <lineage>
        <taxon>Eukaryota</taxon>
        <taxon>Amoebozoa</taxon>
        <taxon>Evosea</taxon>
        <taxon>Archamoebae</taxon>
        <taxon>Mastigamoebida</taxon>
        <taxon>Entamoebidae</taxon>
        <taxon>Entamoeba</taxon>
    </lineage>
</organism>
<dbReference type="KEGG" id="eiv:EIN_510190"/>
<feature type="non-terminal residue" evidence="2">
    <location>
        <position position="1"/>
    </location>
</feature>
<keyword evidence="3" id="KW-1185">Reference proteome</keyword>
<keyword evidence="1" id="KW-0812">Transmembrane</keyword>
<dbReference type="InterPro" id="IPR053215">
    <property type="entry name" value="TKL_Ser/Thr_kinase"/>
</dbReference>
<evidence type="ECO:0000256" key="1">
    <source>
        <dbReference type="SAM" id="Phobius"/>
    </source>
</evidence>
<dbReference type="AlphaFoldDB" id="A0A0A1U733"/>
<dbReference type="RefSeq" id="XP_004256987.1">
    <property type="nucleotide sequence ID" value="XM_004256939.1"/>
</dbReference>
<evidence type="ECO:0000313" key="2">
    <source>
        <dbReference type="EMBL" id="ELP90216.1"/>
    </source>
</evidence>
<reference evidence="2 3" key="1">
    <citation type="submission" date="2012-10" db="EMBL/GenBank/DDBJ databases">
        <authorList>
            <person name="Zafar N."/>
            <person name="Inman J."/>
            <person name="Hall N."/>
            <person name="Lorenzi H."/>
            <person name="Caler E."/>
        </authorList>
    </citation>
    <scope>NUCLEOTIDE SEQUENCE [LARGE SCALE GENOMIC DNA]</scope>
    <source>
        <strain evidence="2 3">IP1</strain>
    </source>
</reference>
<dbReference type="VEuPathDB" id="AmoebaDB:EIN_510190"/>
<dbReference type="GeneID" id="14889201"/>
<sequence length="393" mass="46270">NCKVTTLNGKCNLCQENTFYNYEQQTCVQQNYSIDNCSLMNFDNDRCISCQMGFFEQKNIYVKCPNNCKNSYDKNNCILCETEYFLYNKMCLSNSTVTSNCKRLIQSSSMCALCENKYYRNVNKNCDNCLQGCKNCYTKDRCISCEKDHFLTTNSSACLSFDLLSNCLQKTQSGCLQCSEGYFVLDQICVLCSFKNSNCEKCNPNFFVLHVKRIIFYHQLHNNGLSCYTQIVRWVILICVIVALLILTTVIILVVILFVKIFNHLKHKNQSRHMCLFTMNKSNVQFEKSEIDGLVLNKREIRFSNNDIYENKIPIYKLTRELNVHFFQKSSHRILFIFLIKMFFEDRFLIFYKNKTNRINFKKYFPKTINIIKAKTKDTLVVTLIFLYLYVLN</sequence>
<dbReference type="OMA" id="ILCETEY"/>
<proteinExistence type="predicted"/>
<name>A0A0A1U733_ENTIV</name>
<feature type="transmembrane region" description="Helical" evidence="1">
    <location>
        <begin position="234"/>
        <end position="262"/>
    </location>
</feature>